<keyword evidence="5" id="KW-0808">Transferase</keyword>
<evidence type="ECO:0000256" key="9">
    <source>
        <dbReference type="ARBA" id="ARBA00022741"/>
    </source>
</evidence>
<evidence type="ECO:0000256" key="3">
    <source>
        <dbReference type="ARBA" id="ARBA00022527"/>
    </source>
</evidence>
<evidence type="ECO:0000256" key="7">
    <source>
        <dbReference type="ARBA" id="ARBA00022729"/>
    </source>
</evidence>
<comment type="catalytic activity">
    <reaction evidence="17">
        <text>L-seryl-[protein] + ATP = O-phospho-L-seryl-[protein] + ADP + H(+)</text>
        <dbReference type="Rhea" id="RHEA:17989"/>
        <dbReference type="Rhea" id="RHEA-COMP:9863"/>
        <dbReference type="Rhea" id="RHEA-COMP:11604"/>
        <dbReference type="ChEBI" id="CHEBI:15378"/>
        <dbReference type="ChEBI" id="CHEBI:29999"/>
        <dbReference type="ChEBI" id="CHEBI:30616"/>
        <dbReference type="ChEBI" id="CHEBI:83421"/>
        <dbReference type="ChEBI" id="CHEBI:456216"/>
        <dbReference type="EC" id="2.7.11.1"/>
    </reaction>
</comment>
<dbReference type="PANTHER" id="PTHR48005">
    <property type="entry name" value="LEUCINE RICH REPEAT KINASE 2"/>
    <property type="match status" value="1"/>
</dbReference>
<keyword evidence="4" id="KW-0433">Leucine-rich repeat</keyword>
<evidence type="ECO:0000256" key="16">
    <source>
        <dbReference type="ARBA" id="ARBA00047899"/>
    </source>
</evidence>
<evidence type="ECO:0000256" key="10">
    <source>
        <dbReference type="ARBA" id="ARBA00022777"/>
    </source>
</evidence>
<dbReference type="InterPro" id="IPR001611">
    <property type="entry name" value="Leu-rich_rpt"/>
</dbReference>
<dbReference type="Proteomes" id="UP000242715">
    <property type="component" value="Unassembled WGS sequence"/>
</dbReference>
<dbReference type="InterPro" id="IPR013210">
    <property type="entry name" value="LRR_N_plant-typ"/>
</dbReference>
<evidence type="ECO:0000256" key="11">
    <source>
        <dbReference type="ARBA" id="ARBA00022840"/>
    </source>
</evidence>
<keyword evidence="21" id="KW-1185">Reference proteome</keyword>
<dbReference type="OrthoDB" id="1403826at2759"/>
<feature type="signal peptide" evidence="18">
    <location>
        <begin position="1"/>
        <end position="24"/>
    </location>
</feature>
<reference evidence="21" key="1">
    <citation type="journal article" date="2017" name="Front. Plant Sci.">
        <title>Climate Clever Clovers: New Paradigm to Reduce the Environmental Footprint of Ruminants by Breeding Low Methanogenic Forages Utilizing Haplotype Variation.</title>
        <authorList>
            <person name="Kaur P."/>
            <person name="Appels R."/>
            <person name="Bayer P.E."/>
            <person name="Keeble-Gagnere G."/>
            <person name="Wang J."/>
            <person name="Hirakawa H."/>
            <person name="Shirasawa K."/>
            <person name="Vercoe P."/>
            <person name="Stefanova K."/>
            <person name="Durmic Z."/>
            <person name="Nichols P."/>
            <person name="Revell C."/>
            <person name="Isobe S.N."/>
            <person name="Edwards D."/>
            <person name="Erskine W."/>
        </authorList>
    </citation>
    <scope>NUCLEOTIDE SEQUENCE [LARGE SCALE GENOMIC DNA]</scope>
    <source>
        <strain evidence="21">cv. Daliak</strain>
    </source>
</reference>
<dbReference type="AlphaFoldDB" id="A0A2Z6NHG1"/>
<proteinExistence type="predicted"/>
<dbReference type="EMBL" id="DF973446">
    <property type="protein sequence ID" value="GAU31129.1"/>
    <property type="molecule type" value="Genomic_DNA"/>
</dbReference>
<organism evidence="20 21">
    <name type="scientific">Trifolium subterraneum</name>
    <name type="common">Subterranean clover</name>
    <dbReference type="NCBI Taxonomy" id="3900"/>
    <lineage>
        <taxon>Eukaryota</taxon>
        <taxon>Viridiplantae</taxon>
        <taxon>Streptophyta</taxon>
        <taxon>Embryophyta</taxon>
        <taxon>Tracheophyta</taxon>
        <taxon>Spermatophyta</taxon>
        <taxon>Magnoliopsida</taxon>
        <taxon>eudicotyledons</taxon>
        <taxon>Gunneridae</taxon>
        <taxon>Pentapetalae</taxon>
        <taxon>rosids</taxon>
        <taxon>fabids</taxon>
        <taxon>Fabales</taxon>
        <taxon>Fabaceae</taxon>
        <taxon>Papilionoideae</taxon>
        <taxon>50 kb inversion clade</taxon>
        <taxon>NPAAA clade</taxon>
        <taxon>Hologalegina</taxon>
        <taxon>IRL clade</taxon>
        <taxon>Trifolieae</taxon>
        <taxon>Trifolium</taxon>
    </lineage>
</organism>
<keyword evidence="10" id="KW-0418">Kinase</keyword>
<dbReference type="Pfam" id="PF00560">
    <property type="entry name" value="LRR_1"/>
    <property type="match status" value="2"/>
</dbReference>
<evidence type="ECO:0000313" key="20">
    <source>
        <dbReference type="EMBL" id="GAU31129.1"/>
    </source>
</evidence>
<dbReference type="EC" id="2.7.11.1" evidence="2"/>
<evidence type="ECO:0000256" key="12">
    <source>
        <dbReference type="ARBA" id="ARBA00022989"/>
    </source>
</evidence>
<evidence type="ECO:0000256" key="6">
    <source>
        <dbReference type="ARBA" id="ARBA00022692"/>
    </source>
</evidence>
<protein>
    <recommendedName>
        <fullName evidence="2">non-specific serine/threonine protein kinase</fullName>
        <ecNumber evidence="2">2.7.11.1</ecNumber>
    </recommendedName>
</protein>
<keyword evidence="13" id="KW-0472">Membrane</keyword>
<dbReference type="Pfam" id="PF13855">
    <property type="entry name" value="LRR_8"/>
    <property type="match status" value="2"/>
</dbReference>
<evidence type="ECO:0000256" key="18">
    <source>
        <dbReference type="SAM" id="SignalP"/>
    </source>
</evidence>
<evidence type="ECO:0000256" key="2">
    <source>
        <dbReference type="ARBA" id="ARBA00012513"/>
    </source>
</evidence>
<evidence type="ECO:0000256" key="4">
    <source>
        <dbReference type="ARBA" id="ARBA00022614"/>
    </source>
</evidence>
<feature type="chain" id="PRO_5016280812" description="non-specific serine/threonine protein kinase" evidence="18">
    <location>
        <begin position="25"/>
        <end position="379"/>
    </location>
</feature>
<dbReference type="GO" id="GO:0004674">
    <property type="term" value="F:protein serine/threonine kinase activity"/>
    <property type="evidence" value="ECO:0007669"/>
    <property type="project" value="UniProtKB-KW"/>
</dbReference>
<dbReference type="GO" id="GO:0005524">
    <property type="term" value="F:ATP binding"/>
    <property type="evidence" value="ECO:0007669"/>
    <property type="project" value="UniProtKB-KW"/>
</dbReference>
<dbReference type="PROSITE" id="PS51450">
    <property type="entry name" value="LRR"/>
    <property type="match status" value="1"/>
</dbReference>
<evidence type="ECO:0000256" key="8">
    <source>
        <dbReference type="ARBA" id="ARBA00022737"/>
    </source>
</evidence>
<gene>
    <name evidence="20" type="ORF">TSUD_212360</name>
</gene>
<keyword evidence="11" id="KW-0067">ATP-binding</keyword>
<feature type="domain" description="Leucine-rich repeat-containing N-terminal plant-type" evidence="19">
    <location>
        <begin position="25"/>
        <end position="66"/>
    </location>
</feature>
<evidence type="ECO:0000256" key="14">
    <source>
        <dbReference type="ARBA" id="ARBA00023170"/>
    </source>
</evidence>
<evidence type="ECO:0000259" key="19">
    <source>
        <dbReference type="Pfam" id="PF08263"/>
    </source>
</evidence>
<dbReference type="GO" id="GO:0016020">
    <property type="term" value="C:membrane"/>
    <property type="evidence" value="ECO:0007669"/>
    <property type="project" value="UniProtKB-SubCell"/>
</dbReference>
<sequence>MKMRLLVVALCLLFLFLHLYSVSALNSDGLALLSFMSHWTFVPPRINSTWIPSHSTPCSWEGVQCDTATRRVVSLNLSYYHIPGQLRPEIANCTQLKDLDLSYNYFTGQIPHSFNNLHKLTLLDLSINLLTGSIPTSIGNMTQLRYLYLQNNTLSGTIPSTIGNCTQLQELFLNFNQFQGVIPHTLNTNLLRFDVAGNKLTGTIPFGSSSGCQNLLFLDISFNFFSGGIPSAIGNCTSLSQFAAVRCNLVGTIPSSIGLLTKLSILHLPENHLSGKIPPEIELQLGGNLFGGRIPRSVGALQNLIYGLNLSSNGLMGDIPVEIGKLKTLQMLDLSQNNLTGSIQVLDELPSLVQINISYNSFQVVRHPMVWFAPKAAAI</sequence>
<evidence type="ECO:0000256" key="1">
    <source>
        <dbReference type="ARBA" id="ARBA00004479"/>
    </source>
</evidence>
<dbReference type="InterPro" id="IPR032675">
    <property type="entry name" value="LRR_dom_sf"/>
</dbReference>
<name>A0A2Z6NHG1_TRISU</name>
<keyword evidence="6" id="KW-0812">Transmembrane</keyword>
<keyword evidence="3" id="KW-0723">Serine/threonine-protein kinase</keyword>
<evidence type="ECO:0000256" key="17">
    <source>
        <dbReference type="ARBA" id="ARBA00048679"/>
    </source>
</evidence>
<dbReference type="FunFam" id="3.80.10.10:FF:000101">
    <property type="entry name" value="LRR receptor-like serine/threonine-protein kinase ERECTA"/>
    <property type="match status" value="1"/>
</dbReference>
<dbReference type="Pfam" id="PF08263">
    <property type="entry name" value="LRRNT_2"/>
    <property type="match status" value="1"/>
</dbReference>
<comment type="subcellular location">
    <subcellularLocation>
        <location evidence="1">Membrane</location>
        <topology evidence="1">Single-pass type I membrane protein</topology>
    </subcellularLocation>
</comment>
<evidence type="ECO:0000313" key="21">
    <source>
        <dbReference type="Proteomes" id="UP000242715"/>
    </source>
</evidence>
<keyword evidence="12" id="KW-1133">Transmembrane helix</keyword>
<evidence type="ECO:0000256" key="15">
    <source>
        <dbReference type="ARBA" id="ARBA00023180"/>
    </source>
</evidence>
<keyword evidence="8" id="KW-0677">Repeat</keyword>
<keyword evidence="7 18" id="KW-0732">Signal</keyword>
<dbReference type="PANTHER" id="PTHR48005:SF13">
    <property type="entry name" value="SERINE_THREONINE-PROTEIN KINASE DDB_G0278509-RELATED"/>
    <property type="match status" value="1"/>
</dbReference>
<evidence type="ECO:0000256" key="5">
    <source>
        <dbReference type="ARBA" id="ARBA00022679"/>
    </source>
</evidence>
<keyword evidence="9" id="KW-0547">Nucleotide-binding</keyword>
<keyword evidence="14" id="KW-0675">Receptor</keyword>
<dbReference type="PRINTS" id="PR00019">
    <property type="entry name" value="LEURICHRPT"/>
</dbReference>
<dbReference type="InterPro" id="IPR051420">
    <property type="entry name" value="Ser_Thr_Kinases_DiverseReg"/>
</dbReference>
<dbReference type="SUPFAM" id="SSF52058">
    <property type="entry name" value="L domain-like"/>
    <property type="match status" value="1"/>
</dbReference>
<dbReference type="FunFam" id="3.80.10.10:FF:000041">
    <property type="entry name" value="LRR receptor-like serine/threonine-protein kinase ERECTA"/>
    <property type="match status" value="1"/>
</dbReference>
<comment type="catalytic activity">
    <reaction evidence="16">
        <text>L-threonyl-[protein] + ATP = O-phospho-L-threonyl-[protein] + ADP + H(+)</text>
        <dbReference type="Rhea" id="RHEA:46608"/>
        <dbReference type="Rhea" id="RHEA-COMP:11060"/>
        <dbReference type="Rhea" id="RHEA-COMP:11605"/>
        <dbReference type="ChEBI" id="CHEBI:15378"/>
        <dbReference type="ChEBI" id="CHEBI:30013"/>
        <dbReference type="ChEBI" id="CHEBI:30616"/>
        <dbReference type="ChEBI" id="CHEBI:61977"/>
        <dbReference type="ChEBI" id="CHEBI:456216"/>
        <dbReference type="EC" id="2.7.11.1"/>
    </reaction>
</comment>
<evidence type="ECO:0000256" key="13">
    <source>
        <dbReference type="ARBA" id="ARBA00023136"/>
    </source>
</evidence>
<accession>A0A2Z6NHG1</accession>
<dbReference type="Gene3D" id="3.80.10.10">
    <property type="entry name" value="Ribonuclease Inhibitor"/>
    <property type="match status" value="2"/>
</dbReference>
<keyword evidence="15" id="KW-0325">Glycoprotein</keyword>